<sequence length="89" mass="10194">MHHQMPLEMSIGSIWSQVPQQFQQSQVPWQPIRCSGNYLLRLSSPNDDNVQELFGIDNLNSYGRRCPTVSHGWLARRVNAHSSVSMDVE</sequence>
<dbReference type="EMBL" id="BGZK01000197">
    <property type="protein sequence ID" value="GBP27695.1"/>
    <property type="molecule type" value="Genomic_DNA"/>
</dbReference>
<gene>
    <name evidence="1" type="ORF">EVAR_12741_1</name>
</gene>
<organism evidence="1 2">
    <name type="scientific">Eumeta variegata</name>
    <name type="common">Bagworm moth</name>
    <name type="synonym">Eumeta japonica</name>
    <dbReference type="NCBI Taxonomy" id="151549"/>
    <lineage>
        <taxon>Eukaryota</taxon>
        <taxon>Metazoa</taxon>
        <taxon>Ecdysozoa</taxon>
        <taxon>Arthropoda</taxon>
        <taxon>Hexapoda</taxon>
        <taxon>Insecta</taxon>
        <taxon>Pterygota</taxon>
        <taxon>Neoptera</taxon>
        <taxon>Endopterygota</taxon>
        <taxon>Lepidoptera</taxon>
        <taxon>Glossata</taxon>
        <taxon>Ditrysia</taxon>
        <taxon>Tineoidea</taxon>
        <taxon>Psychidae</taxon>
        <taxon>Oiketicinae</taxon>
        <taxon>Eumeta</taxon>
    </lineage>
</organism>
<comment type="caution">
    <text evidence="1">The sequence shown here is derived from an EMBL/GenBank/DDBJ whole genome shotgun (WGS) entry which is preliminary data.</text>
</comment>
<evidence type="ECO:0000313" key="1">
    <source>
        <dbReference type="EMBL" id="GBP27695.1"/>
    </source>
</evidence>
<reference evidence="1 2" key="1">
    <citation type="journal article" date="2019" name="Commun. Biol.">
        <title>The bagworm genome reveals a unique fibroin gene that provides high tensile strength.</title>
        <authorList>
            <person name="Kono N."/>
            <person name="Nakamura H."/>
            <person name="Ohtoshi R."/>
            <person name="Tomita M."/>
            <person name="Numata K."/>
            <person name="Arakawa K."/>
        </authorList>
    </citation>
    <scope>NUCLEOTIDE SEQUENCE [LARGE SCALE GENOMIC DNA]</scope>
</reference>
<evidence type="ECO:0000313" key="2">
    <source>
        <dbReference type="Proteomes" id="UP000299102"/>
    </source>
</evidence>
<keyword evidence="2" id="KW-1185">Reference proteome</keyword>
<dbReference type="AlphaFoldDB" id="A0A4C1UMQ3"/>
<accession>A0A4C1UMQ3</accession>
<dbReference type="Proteomes" id="UP000299102">
    <property type="component" value="Unassembled WGS sequence"/>
</dbReference>
<name>A0A4C1UMQ3_EUMVA</name>
<protein>
    <submittedName>
        <fullName evidence="1">Uncharacterized protein</fullName>
    </submittedName>
</protein>
<proteinExistence type="predicted"/>